<gene>
    <name evidence="3" type="ORF">D7I47_07215</name>
</gene>
<evidence type="ECO:0000259" key="2">
    <source>
        <dbReference type="PROSITE" id="PS51192"/>
    </source>
</evidence>
<dbReference type="PANTHER" id="PTHR47396">
    <property type="entry name" value="TYPE I RESTRICTION ENZYME ECOKI R PROTEIN"/>
    <property type="match status" value="1"/>
</dbReference>
<dbReference type="InterPro" id="IPR050742">
    <property type="entry name" value="Helicase_Restrict-Modif_Enz"/>
</dbReference>
<protein>
    <submittedName>
        <fullName evidence="3">DUF4145 domain-containing protein</fullName>
    </submittedName>
</protein>
<dbReference type="SUPFAM" id="SSF52540">
    <property type="entry name" value="P-loop containing nucleoside triphosphate hydrolases"/>
    <property type="match status" value="2"/>
</dbReference>
<dbReference type="RefSeq" id="WP_120762411.1">
    <property type="nucleotide sequence ID" value="NZ_CP032630.1"/>
</dbReference>
<dbReference type="PANTHER" id="PTHR47396:SF1">
    <property type="entry name" value="ATP-DEPENDENT HELICASE IRC3-RELATED"/>
    <property type="match status" value="1"/>
</dbReference>
<reference evidence="4" key="1">
    <citation type="submission" date="2018-09" db="EMBL/GenBank/DDBJ databases">
        <title>Genome sequencing of strain 2DFWR-13.</title>
        <authorList>
            <person name="Heo J."/>
            <person name="Kim S.-J."/>
            <person name="Kwon S.-W."/>
        </authorList>
    </citation>
    <scope>NUCLEOTIDE SEQUENCE [LARGE SCALE GENOMIC DNA]</scope>
    <source>
        <strain evidence="4">2DFWR-13</strain>
    </source>
</reference>
<dbReference type="GO" id="GO:0016787">
    <property type="term" value="F:hydrolase activity"/>
    <property type="evidence" value="ECO:0007669"/>
    <property type="project" value="InterPro"/>
</dbReference>
<dbReference type="GO" id="GO:0006304">
    <property type="term" value="P:DNA modification"/>
    <property type="evidence" value="ECO:0007669"/>
    <property type="project" value="InterPro"/>
</dbReference>
<dbReference type="Pfam" id="PF04851">
    <property type="entry name" value="ResIII"/>
    <property type="match status" value="1"/>
</dbReference>
<dbReference type="Proteomes" id="UP000278886">
    <property type="component" value="Chromosome"/>
</dbReference>
<dbReference type="REBASE" id="274725">
    <property type="entry name" value="LspWR13ORF7240P"/>
</dbReference>
<dbReference type="InterPro" id="IPR006935">
    <property type="entry name" value="Helicase/UvrB_N"/>
</dbReference>
<dbReference type="Pfam" id="PF08463">
    <property type="entry name" value="EcoEI_R_C"/>
    <property type="match status" value="1"/>
</dbReference>
<keyword evidence="4" id="KW-1185">Reference proteome</keyword>
<dbReference type="Pfam" id="PF00271">
    <property type="entry name" value="Helicase_C"/>
    <property type="match status" value="1"/>
</dbReference>
<dbReference type="Gene3D" id="3.90.1570.30">
    <property type="match status" value="1"/>
</dbReference>
<dbReference type="KEGG" id="lyd:D7I47_07215"/>
<proteinExistence type="predicted"/>
<dbReference type="SMART" id="SM00487">
    <property type="entry name" value="DEXDc"/>
    <property type="match status" value="1"/>
</dbReference>
<evidence type="ECO:0000313" key="4">
    <source>
        <dbReference type="Proteomes" id="UP000278886"/>
    </source>
</evidence>
<dbReference type="CDD" id="cd18032">
    <property type="entry name" value="DEXHc_RE_I_III_res"/>
    <property type="match status" value="1"/>
</dbReference>
<dbReference type="EMBL" id="CP032630">
    <property type="protein sequence ID" value="AYF98063.1"/>
    <property type="molecule type" value="Genomic_DNA"/>
</dbReference>
<dbReference type="Gene3D" id="3.40.50.300">
    <property type="entry name" value="P-loop containing nucleotide triphosphate hydrolases"/>
    <property type="match status" value="2"/>
</dbReference>
<feature type="domain" description="Helicase ATP-binding" evidence="2">
    <location>
        <begin position="368"/>
        <end position="525"/>
    </location>
</feature>
<dbReference type="InterPro" id="IPR025285">
    <property type="entry name" value="DUF4145"/>
</dbReference>
<dbReference type="Pfam" id="PF13643">
    <property type="entry name" value="DUF4145"/>
    <property type="match status" value="1"/>
</dbReference>
<dbReference type="OrthoDB" id="9776021at2"/>
<dbReference type="GO" id="GO:0005524">
    <property type="term" value="F:ATP binding"/>
    <property type="evidence" value="ECO:0007669"/>
    <property type="project" value="InterPro"/>
</dbReference>
<dbReference type="CDD" id="cd18799">
    <property type="entry name" value="SF2_C_EcoAI-like"/>
    <property type="match status" value="1"/>
</dbReference>
<dbReference type="InterPro" id="IPR014001">
    <property type="entry name" value="Helicase_ATP-bd"/>
</dbReference>
<accession>A0A387B6T8</accession>
<dbReference type="AlphaFoldDB" id="A0A387B6T8"/>
<dbReference type="GO" id="GO:0003677">
    <property type="term" value="F:DNA binding"/>
    <property type="evidence" value="ECO:0007669"/>
    <property type="project" value="InterPro"/>
</dbReference>
<evidence type="ECO:0000256" key="1">
    <source>
        <dbReference type="SAM" id="Coils"/>
    </source>
</evidence>
<name>A0A387B6T8_9MICO</name>
<dbReference type="GO" id="GO:0005829">
    <property type="term" value="C:cytosol"/>
    <property type="evidence" value="ECO:0007669"/>
    <property type="project" value="TreeGrafter"/>
</dbReference>
<dbReference type="PROSITE" id="PS51192">
    <property type="entry name" value="HELICASE_ATP_BIND_1"/>
    <property type="match status" value="1"/>
</dbReference>
<feature type="coiled-coil region" evidence="1">
    <location>
        <begin position="158"/>
        <end position="192"/>
    </location>
</feature>
<sequence length="1119" mass="123469">MGNFEFVRQSIPHLHEDCARAESYLTSDPRAACIYGRRAVELLVDYLYKVLSLPLPYKDDLAAKTNAPALTARTGPAVTAKLNYVRKLGNDAVHKTIAPTPRDALGLVREVYLLMLWASAHHSPHPAAAPTATPFDPALAAKAAPLTPNEVRQLLARFQQQDAAATALREQNAQLTAEIDELKAQIATAQAAAAPAPLDVREDDTRDLFIDLLLREAGWTIRDAGTPGPHAGVATVEHEVTGMPNALGTGYADYVLWGADGLPLAVVEAKRTRRSPQDGQRQAELYAERLQATTGRRPVIYTTNGYQHWLWDDAAGYPPRQVAGFMTADELELTIQRRTTRLPLASAAIDAAIVERPYQRRAIAAVGDAFDRKQREALLVMATGSGKTRTVIALVKQLQERGWVKRVLFLADRAALVTQAANAFTAHLPGTTTVNLVTEKQTEGRVYVSTYPTMMNLIDETDDAGRRFGPGHFDLIVIDEAHRSVYAKYAAIFDYFDAMLVGLTATPKDEVDHNTYRLFHLEDGVPTDAYTLEEAVRDGYLVPPRGVAVPLSFVRDGIRYDELSDDEKDQWDQLDWGDDGAIPTEIGAGELNRFLFNEDTVDKVLETLVTRGHHVAGGDRIGKTIIFAANQRHAEFIQQRFDHAYPELAGKTARVITHQTAYAQTLIDDFSQPAKQPDIAISVDMLDTGIDVPEVLNLVFFKAVRSKSKFWQMIGRGTRLSPDVFGPGRDKRDFLVFDFCGNLEYFSQDLPSSEGRVQPSLTQRIFAARVALLVGIDDHDPQLRDATATTLHDAVAGMNLDNFLVRPHRMALERFAARSAWDALTPDDAELASTLAGLPTAVRDEDDDAKRFDLLILRRQLAQLDGDHAHAERLRATIQDIAHWLLANTAIPAIAAHAPLLEQLADDGWWQHVALAELELVRIRLRGLIRIPAKTRRDPVYADLEDVLGEAEEIALPGLTPGVDFERFRAKARAYLREHDDDLALQRLRRGRALTRSDIEALERMLVAAGADAGALARAESEGLGAFIRSLVGLDRATVQDAFAQYLDDTRFTLDQIRFVTLIVDELTRNGVMEPGRLFESPFTDHAPAGPASLFPEAEVDGLVAIVRALNASADPEVA</sequence>
<dbReference type="InterPro" id="IPR013670">
    <property type="entry name" value="EcoEI_R_C_dom"/>
</dbReference>
<dbReference type="InterPro" id="IPR001650">
    <property type="entry name" value="Helicase_C-like"/>
</dbReference>
<keyword evidence="1" id="KW-0175">Coiled coil</keyword>
<organism evidence="3 4">
    <name type="scientific">Protaetiibacter intestinalis</name>
    <dbReference type="NCBI Taxonomy" id="2419774"/>
    <lineage>
        <taxon>Bacteria</taxon>
        <taxon>Bacillati</taxon>
        <taxon>Actinomycetota</taxon>
        <taxon>Actinomycetes</taxon>
        <taxon>Micrococcales</taxon>
        <taxon>Microbacteriaceae</taxon>
        <taxon>Protaetiibacter</taxon>
    </lineage>
</organism>
<dbReference type="InterPro" id="IPR027417">
    <property type="entry name" value="P-loop_NTPase"/>
</dbReference>
<evidence type="ECO:0000313" key="3">
    <source>
        <dbReference type="EMBL" id="AYF98063.1"/>
    </source>
</evidence>